<keyword evidence="10" id="KW-1185">Reference proteome</keyword>
<dbReference type="EMBL" id="JXKH01000002">
    <property type="protein sequence ID" value="OJG19325.1"/>
    <property type="molecule type" value="Genomic_DNA"/>
</dbReference>
<evidence type="ECO:0000259" key="8">
    <source>
        <dbReference type="Pfam" id="PF02771"/>
    </source>
</evidence>
<evidence type="ECO:0000256" key="4">
    <source>
        <dbReference type="ARBA" id="ARBA00022827"/>
    </source>
</evidence>
<dbReference type="GO" id="GO:0050660">
    <property type="term" value="F:flavin adenine dinucleotide binding"/>
    <property type="evidence" value="ECO:0007669"/>
    <property type="project" value="InterPro"/>
</dbReference>
<evidence type="ECO:0000256" key="1">
    <source>
        <dbReference type="ARBA" id="ARBA00001974"/>
    </source>
</evidence>
<dbReference type="Gene3D" id="1.20.140.10">
    <property type="entry name" value="Butyryl-CoA Dehydrogenase, subunit A, domain 3"/>
    <property type="match status" value="1"/>
</dbReference>
<accession>A0A1L8RHZ7</accession>
<gene>
    <name evidence="9" type="ORF">RU97_GL000896</name>
</gene>
<protein>
    <submittedName>
        <fullName evidence="9">Glutaryl-CoA dehydrogenase</fullName>
    </submittedName>
</protein>
<dbReference type="AlphaFoldDB" id="A0A1L8RHZ7"/>
<dbReference type="SUPFAM" id="SSF56645">
    <property type="entry name" value="Acyl-CoA dehydrogenase NM domain-like"/>
    <property type="match status" value="1"/>
</dbReference>
<comment type="cofactor">
    <cofactor evidence="1 5">
        <name>FAD</name>
        <dbReference type="ChEBI" id="CHEBI:57692"/>
    </cofactor>
</comment>
<dbReference type="InterPro" id="IPR037069">
    <property type="entry name" value="AcylCoA_DH/ox_N_sf"/>
</dbReference>
<sequence length="407" mass="45253">MTKINAKEFYPSDLYELSHELTTGELEVLSDLRKTLDETIMPVVDEHWEKAEFPFDQFTSLAPLQLLDNDKLFEERPGKKVYDKNFVTATSPVYNVFKTVELAKHDASIATFYTVHTGLFLQTILQGGSPEQIDRWAKKAMDFEIQGCFALTEPEHGSDVAGGLATTAEKIGDEWVINGEKRWIGGAATANEMAVFARDVADGKVKAFMVPGDSEGITVEKIEEKIALRLVQNGHITFKDVKVTDDRRLVNVNSFKDVAHILGITRGFVTDLATGITMGAFEYALKYVKERDQFGKKIASYQLVQEKLARIQANVVANLSYSINLAKLQDRGIFAEQNSSIGKMHNAMRMRESVALARELCGGNGITLETGVARMFADAEAIYSYEGTHEINALIIGRFLTGKQAFV</sequence>
<dbReference type="InterPro" id="IPR006089">
    <property type="entry name" value="Acyl-CoA_DH_CS"/>
</dbReference>
<dbReference type="GO" id="GO:0003995">
    <property type="term" value="F:acyl-CoA dehydrogenase activity"/>
    <property type="evidence" value="ECO:0007669"/>
    <property type="project" value="InterPro"/>
</dbReference>
<evidence type="ECO:0000256" key="3">
    <source>
        <dbReference type="ARBA" id="ARBA00022630"/>
    </source>
</evidence>
<dbReference type="InterPro" id="IPR046373">
    <property type="entry name" value="Acyl-CoA_Oxase/DH_mid-dom_sf"/>
</dbReference>
<dbReference type="InterPro" id="IPR045008">
    <property type="entry name" value="ACX4-like"/>
</dbReference>
<keyword evidence="5" id="KW-0560">Oxidoreductase</keyword>
<dbReference type="STRING" id="214095.RU97_GL000896"/>
<feature type="domain" description="Acyl-CoA dehydrogenase/oxidase C-terminal" evidence="6">
    <location>
        <begin position="261"/>
        <end position="400"/>
    </location>
</feature>
<dbReference type="Gene3D" id="1.10.540.10">
    <property type="entry name" value="Acyl-CoA dehydrogenase/oxidase, N-terminal domain"/>
    <property type="match status" value="1"/>
</dbReference>
<dbReference type="Gene3D" id="2.40.110.10">
    <property type="entry name" value="Butyryl-CoA Dehydrogenase, subunit A, domain 2"/>
    <property type="match status" value="1"/>
</dbReference>
<name>A0A1L8RHZ7_9ENTE</name>
<evidence type="ECO:0000313" key="9">
    <source>
        <dbReference type="EMBL" id="OJG19325.1"/>
    </source>
</evidence>
<proteinExistence type="inferred from homology"/>
<evidence type="ECO:0000259" key="6">
    <source>
        <dbReference type="Pfam" id="PF00441"/>
    </source>
</evidence>
<dbReference type="GO" id="GO:0006635">
    <property type="term" value="P:fatty acid beta-oxidation"/>
    <property type="evidence" value="ECO:0007669"/>
    <property type="project" value="InterPro"/>
</dbReference>
<comment type="similarity">
    <text evidence="2 5">Belongs to the acyl-CoA dehydrogenase family.</text>
</comment>
<dbReference type="SUPFAM" id="SSF47203">
    <property type="entry name" value="Acyl-CoA dehydrogenase C-terminal domain-like"/>
    <property type="match status" value="1"/>
</dbReference>
<dbReference type="PANTHER" id="PTHR43188">
    <property type="entry name" value="ACYL-COENZYME A OXIDASE"/>
    <property type="match status" value="1"/>
</dbReference>
<dbReference type="InterPro" id="IPR009075">
    <property type="entry name" value="AcylCo_DH/oxidase_C"/>
</dbReference>
<dbReference type="Proteomes" id="UP000181884">
    <property type="component" value="Unassembled WGS sequence"/>
</dbReference>
<keyword evidence="3 5" id="KW-0285">Flavoprotein</keyword>
<feature type="domain" description="Acyl-CoA oxidase/dehydrogenase middle" evidence="7">
    <location>
        <begin position="148"/>
        <end position="241"/>
    </location>
</feature>
<reference evidence="9 10" key="1">
    <citation type="submission" date="2014-12" db="EMBL/GenBank/DDBJ databases">
        <title>Draft genome sequences of 29 type strains of Enterococci.</title>
        <authorList>
            <person name="Zhong Z."/>
            <person name="Sun Z."/>
            <person name="Liu W."/>
            <person name="Zhang W."/>
            <person name="Zhang H."/>
        </authorList>
    </citation>
    <scope>NUCLEOTIDE SEQUENCE [LARGE SCALE GENOMIC DNA]</scope>
    <source>
        <strain evidence="9 10">DSM 17029</strain>
    </source>
</reference>
<dbReference type="InterPro" id="IPR006091">
    <property type="entry name" value="Acyl-CoA_Oxase/DH_mid-dom"/>
</dbReference>
<keyword evidence="4 5" id="KW-0274">FAD</keyword>
<evidence type="ECO:0000313" key="10">
    <source>
        <dbReference type="Proteomes" id="UP000181884"/>
    </source>
</evidence>
<dbReference type="RefSeq" id="WP_067389771.1">
    <property type="nucleotide sequence ID" value="NZ_JXKH01000002.1"/>
</dbReference>
<dbReference type="InterPro" id="IPR013786">
    <property type="entry name" value="AcylCoA_DH/ox_N"/>
</dbReference>
<evidence type="ECO:0000259" key="7">
    <source>
        <dbReference type="Pfam" id="PF02770"/>
    </source>
</evidence>
<dbReference type="Pfam" id="PF02771">
    <property type="entry name" value="Acyl-CoA_dh_N"/>
    <property type="match status" value="1"/>
</dbReference>
<evidence type="ECO:0000256" key="5">
    <source>
        <dbReference type="RuleBase" id="RU362125"/>
    </source>
</evidence>
<evidence type="ECO:0000256" key="2">
    <source>
        <dbReference type="ARBA" id="ARBA00009347"/>
    </source>
</evidence>
<dbReference type="Pfam" id="PF02770">
    <property type="entry name" value="Acyl-CoA_dh_M"/>
    <property type="match status" value="1"/>
</dbReference>
<dbReference type="PANTHER" id="PTHR43188:SF1">
    <property type="entry name" value="ACYL-COA DEHYDROGENASE"/>
    <property type="match status" value="1"/>
</dbReference>
<dbReference type="InterPro" id="IPR036250">
    <property type="entry name" value="AcylCo_DH-like_C"/>
</dbReference>
<dbReference type="Pfam" id="PF00441">
    <property type="entry name" value="Acyl-CoA_dh_1"/>
    <property type="match status" value="1"/>
</dbReference>
<feature type="domain" description="Acyl-CoA dehydrogenase/oxidase N-terminal" evidence="8">
    <location>
        <begin position="27"/>
        <end position="141"/>
    </location>
</feature>
<dbReference type="InterPro" id="IPR009100">
    <property type="entry name" value="AcylCoA_DH/oxidase_NM_dom_sf"/>
</dbReference>
<organism evidence="9 10">
    <name type="scientific">Enterococcus canis</name>
    <dbReference type="NCBI Taxonomy" id="214095"/>
    <lineage>
        <taxon>Bacteria</taxon>
        <taxon>Bacillati</taxon>
        <taxon>Bacillota</taxon>
        <taxon>Bacilli</taxon>
        <taxon>Lactobacillales</taxon>
        <taxon>Enterococcaceae</taxon>
        <taxon>Enterococcus</taxon>
    </lineage>
</organism>
<comment type="caution">
    <text evidence="9">The sequence shown here is derived from an EMBL/GenBank/DDBJ whole genome shotgun (WGS) entry which is preliminary data.</text>
</comment>
<dbReference type="PROSITE" id="PS00073">
    <property type="entry name" value="ACYL_COA_DH_2"/>
    <property type="match status" value="1"/>
</dbReference>